<organism evidence="2 3">
    <name type="scientific">Paenibacillus silagei</name>
    <dbReference type="NCBI Taxonomy" id="1670801"/>
    <lineage>
        <taxon>Bacteria</taxon>
        <taxon>Bacillati</taxon>
        <taxon>Bacillota</taxon>
        <taxon>Bacilli</taxon>
        <taxon>Bacillales</taxon>
        <taxon>Paenibacillaceae</taxon>
        <taxon>Paenibacillus</taxon>
    </lineage>
</organism>
<protein>
    <submittedName>
        <fullName evidence="2">Uncharacterized protein</fullName>
    </submittedName>
</protein>
<keyword evidence="3" id="KW-1185">Reference proteome</keyword>
<proteinExistence type="predicted"/>
<evidence type="ECO:0000313" key="2">
    <source>
        <dbReference type="EMBL" id="MBP2115802.1"/>
    </source>
</evidence>
<accession>A0ABS4P0H3</accession>
<reference evidence="2 3" key="1">
    <citation type="submission" date="2021-03" db="EMBL/GenBank/DDBJ databases">
        <title>Genomic Encyclopedia of Type Strains, Phase IV (KMG-IV): sequencing the most valuable type-strain genomes for metagenomic binning, comparative biology and taxonomic classification.</title>
        <authorList>
            <person name="Goeker M."/>
        </authorList>
    </citation>
    <scope>NUCLEOTIDE SEQUENCE [LARGE SCALE GENOMIC DNA]</scope>
    <source>
        <strain evidence="2 3">DSM 101953</strain>
    </source>
</reference>
<comment type="caution">
    <text evidence="2">The sequence shown here is derived from an EMBL/GenBank/DDBJ whole genome shotgun (WGS) entry which is preliminary data.</text>
</comment>
<name>A0ABS4P0H3_9BACL</name>
<gene>
    <name evidence="2" type="ORF">J2Z70_006001</name>
</gene>
<feature type="signal peptide" evidence="1">
    <location>
        <begin position="1"/>
        <end position="23"/>
    </location>
</feature>
<feature type="chain" id="PRO_5045638991" evidence="1">
    <location>
        <begin position="24"/>
        <end position="390"/>
    </location>
</feature>
<evidence type="ECO:0000256" key="1">
    <source>
        <dbReference type="SAM" id="SignalP"/>
    </source>
</evidence>
<evidence type="ECO:0000313" key="3">
    <source>
        <dbReference type="Proteomes" id="UP000773462"/>
    </source>
</evidence>
<sequence>MFKKILKISVTAALLVSVSPVNAFATERVSNEFDYYRSDVINQELLQKGYSALDYARSSLPKTIDNITSQHIKELQNAEIVIMNFDEQGALSTAESSESGEATKRFVKEIRENVIDEQELQIESEGAAGNKGIVGETSLATSSNISIQSVLPNSPSAPPGADTGAFHRLKTPASNSTLNYSGAVADDVRLPGFAVANTDGEAGYLYTGIDQGEVGIGEVGFGTYSGSGGQGWFPLFHARATHTVTTQPGSVGNNAEYYYDYAKNYGTGNVTITGYKVYYKTTDSILTVTYQIGYNTIYVVKFNGYNSANKSVKRVTAIAMPSGTSGKFKNGYSSYANWGNYRFLTQNGSDIAYPGNVSGLVEHVWNHGGVIDYIKTIINNDDRDEQYRIY</sequence>
<dbReference type="Proteomes" id="UP000773462">
    <property type="component" value="Unassembled WGS sequence"/>
</dbReference>
<dbReference type="RefSeq" id="WP_209878964.1">
    <property type="nucleotide sequence ID" value="NZ_JAGGLV010000031.1"/>
</dbReference>
<keyword evidence="1" id="KW-0732">Signal</keyword>
<dbReference type="EMBL" id="JAGGLV010000031">
    <property type="protein sequence ID" value="MBP2115802.1"/>
    <property type="molecule type" value="Genomic_DNA"/>
</dbReference>